<reference evidence="2 3" key="1">
    <citation type="submission" date="2023-11" db="EMBL/GenBank/DDBJ databases">
        <authorList>
            <person name="Xu M."/>
            <person name="Jiang T."/>
        </authorList>
    </citation>
    <scope>NUCLEOTIDE SEQUENCE [LARGE SCALE GENOMIC DNA]</scope>
    <source>
        <strain evidence="2 3">SD</strain>
    </source>
</reference>
<dbReference type="InterPro" id="IPR007037">
    <property type="entry name" value="SIP_rossman_dom"/>
</dbReference>
<dbReference type="InterPro" id="IPR039261">
    <property type="entry name" value="FNR_nucleotide-bd"/>
</dbReference>
<dbReference type="InterPro" id="IPR013113">
    <property type="entry name" value="SIP_FAD-bd"/>
</dbReference>
<name>A0ABU4VIK3_9ACTN</name>
<keyword evidence="3" id="KW-1185">Reference proteome</keyword>
<organism evidence="2 3">
    <name type="scientific">Patulibacter brassicae</name>
    <dbReference type="NCBI Taxonomy" id="1705717"/>
    <lineage>
        <taxon>Bacteria</taxon>
        <taxon>Bacillati</taxon>
        <taxon>Actinomycetota</taxon>
        <taxon>Thermoleophilia</taxon>
        <taxon>Solirubrobacterales</taxon>
        <taxon>Patulibacteraceae</taxon>
        <taxon>Patulibacter</taxon>
    </lineage>
</organism>
<dbReference type="InterPro" id="IPR017938">
    <property type="entry name" value="Riboflavin_synthase-like_b-brl"/>
</dbReference>
<protein>
    <submittedName>
        <fullName evidence="2">Siderophore-interacting protein</fullName>
    </submittedName>
</protein>
<evidence type="ECO:0000313" key="2">
    <source>
        <dbReference type="EMBL" id="MDX8150738.1"/>
    </source>
</evidence>
<dbReference type="PANTHER" id="PTHR30157">
    <property type="entry name" value="FERRIC REDUCTASE, NADPH-DEPENDENT"/>
    <property type="match status" value="1"/>
</dbReference>
<dbReference type="SUPFAM" id="SSF63380">
    <property type="entry name" value="Riboflavin synthase domain-like"/>
    <property type="match status" value="1"/>
</dbReference>
<dbReference type="Pfam" id="PF04954">
    <property type="entry name" value="SIP"/>
    <property type="match status" value="1"/>
</dbReference>
<dbReference type="EMBL" id="JAXAVX010000001">
    <property type="protein sequence ID" value="MDX8150738.1"/>
    <property type="molecule type" value="Genomic_DNA"/>
</dbReference>
<evidence type="ECO:0000313" key="3">
    <source>
        <dbReference type="Proteomes" id="UP001277761"/>
    </source>
</evidence>
<evidence type="ECO:0000259" key="1">
    <source>
        <dbReference type="PROSITE" id="PS51384"/>
    </source>
</evidence>
<proteinExistence type="predicted"/>
<accession>A0ABU4VIK3</accession>
<dbReference type="PANTHER" id="PTHR30157:SF0">
    <property type="entry name" value="NADPH-DEPENDENT FERRIC-CHELATE REDUCTASE"/>
    <property type="match status" value="1"/>
</dbReference>
<dbReference type="Proteomes" id="UP001277761">
    <property type="component" value="Unassembled WGS sequence"/>
</dbReference>
<comment type="caution">
    <text evidence="2">The sequence shown here is derived from an EMBL/GenBank/DDBJ whole genome shotgun (WGS) entry which is preliminary data.</text>
</comment>
<dbReference type="RefSeq" id="WP_319952881.1">
    <property type="nucleotide sequence ID" value="NZ_JAXAVX010000001.1"/>
</dbReference>
<dbReference type="Gene3D" id="3.40.50.80">
    <property type="entry name" value="Nucleotide-binding domain of ferredoxin-NADP reductase (FNR) module"/>
    <property type="match status" value="1"/>
</dbReference>
<dbReference type="PROSITE" id="PS51384">
    <property type="entry name" value="FAD_FR"/>
    <property type="match status" value="1"/>
</dbReference>
<dbReference type="Gene3D" id="2.40.30.10">
    <property type="entry name" value="Translation factors"/>
    <property type="match status" value="1"/>
</dbReference>
<dbReference type="Pfam" id="PF08021">
    <property type="entry name" value="FAD_binding_9"/>
    <property type="match status" value="1"/>
</dbReference>
<dbReference type="InterPro" id="IPR017927">
    <property type="entry name" value="FAD-bd_FR_type"/>
</dbReference>
<sequence>MPDSARYATATRRQQRFPIASGPVEVVDVRRVARRLTRIVVAGDVLATMPDDEPGEFVTLIWPRDGQEVLVPEVGRWRFPPGGEAQHARNYTVRRFDRDAGRMTIDLVIHDHEPDPEDPDGGFGGRWAARARVGERLGLCGPRIHWVTDPDAAWTLMAGDETAIPAIAAAVERRPAGHPIRVVLDVHDADDEAMLDVASPDLDVTWLHRGDAPCATPERLVAALRELELPEGPPQLWAAGESWAVRGVREHLRDERGFPRGAIQALGYWKHRATPEDDEA</sequence>
<dbReference type="CDD" id="cd06193">
    <property type="entry name" value="siderophore_interacting"/>
    <property type="match status" value="1"/>
</dbReference>
<feature type="domain" description="FAD-binding FR-type" evidence="1">
    <location>
        <begin position="19"/>
        <end position="149"/>
    </location>
</feature>
<dbReference type="InterPro" id="IPR039374">
    <property type="entry name" value="SIP_fam"/>
</dbReference>
<gene>
    <name evidence="2" type="ORF">SK069_03955</name>
</gene>